<gene>
    <name evidence="1" type="ORF">HETIRDRAFT_410297</name>
</gene>
<evidence type="ECO:0000313" key="2">
    <source>
        <dbReference type="Proteomes" id="UP000030671"/>
    </source>
</evidence>
<proteinExistence type="predicted"/>
<dbReference type="EMBL" id="KI925460">
    <property type="protein sequence ID" value="ETW79420.1"/>
    <property type="molecule type" value="Genomic_DNA"/>
</dbReference>
<dbReference type="AlphaFoldDB" id="W4K247"/>
<dbReference type="HOGENOM" id="CLU_2386440_0_0_1"/>
<name>W4K247_HETIT</name>
<dbReference type="RefSeq" id="XP_009548007.1">
    <property type="nucleotide sequence ID" value="XM_009549712.1"/>
</dbReference>
<accession>W4K247</accession>
<dbReference type="Proteomes" id="UP000030671">
    <property type="component" value="Unassembled WGS sequence"/>
</dbReference>
<sequence>MRIESSAPLSPCKEPILPLQGLGHLMAAATPDLCFWKLCTLNYMPRSYISLTRAEARKVRERQGVVIGLLRRANCTKTGAVLRSDAAEQMEHES</sequence>
<dbReference type="KEGG" id="hir:HETIRDRAFT_410297"/>
<reference evidence="1 2" key="1">
    <citation type="journal article" date="2012" name="New Phytol.">
        <title>Insight into trade-off between wood decay and parasitism from the genome of a fungal forest pathogen.</title>
        <authorList>
            <person name="Olson A."/>
            <person name="Aerts A."/>
            <person name="Asiegbu F."/>
            <person name="Belbahri L."/>
            <person name="Bouzid O."/>
            <person name="Broberg A."/>
            <person name="Canback B."/>
            <person name="Coutinho P.M."/>
            <person name="Cullen D."/>
            <person name="Dalman K."/>
            <person name="Deflorio G."/>
            <person name="van Diepen L.T."/>
            <person name="Dunand C."/>
            <person name="Duplessis S."/>
            <person name="Durling M."/>
            <person name="Gonthier P."/>
            <person name="Grimwood J."/>
            <person name="Fossdal C.G."/>
            <person name="Hansson D."/>
            <person name="Henrissat B."/>
            <person name="Hietala A."/>
            <person name="Himmelstrand K."/>
            <person name="Hoffmeister D."/>
            <person name="Hogberg N."/>
            <person name="James T.Y."/>
            <person name="Karlsson M."/>
            <person name="Kohler A."/>
            <person name="Kues U."/>
            <person name="Lee Y.H."/>
            <person name="Lin Y.C."/>
            <person name="Lind M."/>
            <person name="Lindquist E."/>
            <person name="Lombard V."/>
            <person name="Lucas S."/>
            <person name="Lunden K."/>
            <person name="Morin E."/>
            <person name="Murat C."/>
            <person name="Park J."/>
            <person name="Raffaello T."/>
            <person name="Rouze P."/>
            <person name="Salamov A."/>
            <person name="Schmutz J."/>
            <person name="Solheim H."/>
            <person name="Stahlberg J."/>
            <person name="Velez H."/>
            <person name="de Vries R.P."/>
            <person name="Wiebenga A."/>
            <person name="Woodward S."/>
            <person name="Yakovlev I."/>
            <person name="Garbelotto M."/>
            <person name="Martin F."/>
            <person name="Grigoriev I.V."/>
            <person name="Stenlid J."/>
        </authorList>
    </citation>
    <scope>NUCLEOTIDE SEQUENCE [LARGE SCALE GENOMIC DNA]</scope>
    <source>
        <strain evidence="1 2">TC 32-1</strain>
    </source>
</reference>
<evidence type="ECO:0000313" key="1">
    <source>
        <dbReference type="EMBL" id="ETW79420.1"/>
    </source>
</evidence>
<dbReference type="GeneID" id="20672852"/>
<organism evidence="1 2">
    <name type="scientific">Heterobasidion irregulare (strain TC 32-1)</name>
    <dbReference type="NCBI Taxonomy" id="747525"/>
    <lineage>
        <taxon>Eukaryota</taxon>
        <taxon>Fungi</taxon>
        <taxon>Dikarya</taxon>
        <taxon>Basidiomycota</taxon>
        <taxon>Agaricomycotina</taxon>
        <taxon>Agaricomycetes</taxon>
        <taxon>Russulales</taxon>
        <taxon>Bondarzewiaceae</taxon>
        <taxon>Heterobasidion</taxon>
        <taxon>Heterobasidion annosum species complex</taxon>
    </lineage>
</organism>
<dbReference type="InParanoid" id="W4K247"/>
<keyword evidence="2" id="KW-1185">Reference proteome</keyword>
<protein>
    <submittedName>
        <fullName evidence="1">Uncharacterized protein</fullName>
    </submittedName>
</protein>